<keyword evidence="3" id="KW-1185">Reference proteome</keyword>
<evidence type="ECO:0000313" key="3">
    <source>
        <dbReference type="Proteomes" id="UP000281094"/>
    </source>
</evidence>
<organism evidence="2 3">
    <name type="scientific">Notoacmeibacter ruber</name>
    <dbReference type="NCBI Taxonomy" id="2670375"/>
    <lineage>
        <taxon>Bacteria</taxon>
        <taxon>Pseudomonadati</taxon>
        <taxon>Pseudomonadota</taxon>
        <taxon>Alphaproteobacteria</taxon>
        <taxon>Hyphomicrobiales</taxon>
        <taxon>Notoacmeibacteraceae</taxon>
        <taxon>Notoacmeibacter</taxon>
    </lineage>
</organism>
<reference evidence="2 3" key="1">
    <citation type="submission" date="2018-10" db="EMBL/GenBank/DDBJ databases">
        <title>Notoacmeibacter sp. M2BS9Y-3-1, whole genome shotgun sequence.</title>
        <authorList>
            <person name="Tuo L."/>
        </authorList>
    </citation>
    <scope>NUCLEOTIDE SEQUENCE [LARGE SCALE GENOMIC DNA]</scope>
    <source>
        <strain evidence="2 3">M2BS9Y-3-1</strain>
    </source>
</reference>
<name>A0A3L7J923_9HYPH</name>
<keyword evidence="1" id="KW-1133">Transmembrane helix</keyword>
<feature type="transmembrane region" description="Helical" evidence="1">
    <location>
        <begin position="75"/>
        <end position="93"/>
    </location>
</feature>
<evidence type="ECO:0000313" key="2">
    <source>
        <dbReference type="EMBL" id="RLQ86989.1"/>
    </source>
</evidence>
<dbReference type="AlphaFoldDB" id="A0A3L7J923"/>
<keyword evidence="1" id="KW-0812">Transmembrane</keyword>
<accession>A0A3L7J923</accession>
<dbReference type="Proteomes" id="UP000281094">
    <property type="component" value="Unassembled WGS sequence"/>
</dbReference>
<dbReference type="EMBL" id="RCWN01000001">
    <property type="protein sequence ID" value="RLQ86989.1"/>
    <property type="molecule type" value="Genomic_DNA"/>
</dbReference>
<sequence>MNATVPASPWRQDGREKALSFSFRLTANDHIAVRYSRRELVGRAPYIVFAALIGLFVGLLFSFDLLSGDGEKELLGAAILVGSVAAGALTGWLTHRPVREFINGFWNGYLTQREMIDVPVELDLRSWGLLHRVRGQENRTPWSGVLSLQDDGERFLFWIARHHAFVLPKRAIEPPLNDDDVATLIEEWSGRSFSAHHGPPSSAT</sequence>
<gene>
    <name evidence="2" type="ORF">D8780_00975</name>
</gene>
<feature type="transmembrane region" description="Helical" evidence="1">
    <location>
        <begin position="44"/>
        <end position="63"/>
    </location>
</feature>
<evidence type="ECO:0000256" key="1">
    <source>
        <dbReference type="SAM" id="Phobius"/>
    </source>
</evidence>
<comment type="caution">
    <text evidence="2">The sequence shown here is derived from an EMBL/GenBank/DDBJ whole genome shotgun (WGS) entry which is preliminary data.</text>
</comment>
<dbReference type="RefSeq" id="WP_121643959.1">
    <property type="nucleotide sequence ID" value="NZ_RCWN01000001.1"/>
</dbReference>
<proteinExistence type="predicted"/>
<keyword evidence="1" id="KW-0472">Membrane</keyword>
<protein>
    <submittedName>
        <fullName evidence="2">YcxB family protein</fullName>
    </submittedName>
</protein>